<evidence type="ECO:0000313" key="7">
    <source>
        <dbReference type="EMBL" id="QDP98248.1"/>
    </source>
</evidence>
<accession>A0A516Q4A0</accession>
<evidence type="ECO:0000256" key="2">
    <source>
        <dbReference type="ARBA" id="ARBA00022448"/>
    </source>
</evidence>
<dbReference type="Pfam" id="PF12849">
    <property type="entry name" value="PBP_like_2"/>
    <property type="match status" value="1"/>
</dbReference>
<sequence length="393" mass="40503">MSRGRPQFEGLTTVTISVAHRSGKPAKRLVQVAAVAAVGVLGLTACGSDPNPAATGAANGTAGTSGASLACPSGKLNAEGSTAQANAISQAISAYGSQCNNKATIEYNATGSGAGIENFTGGLVDFAGSDAALDDEEAAAAAKRCNGNPAWNLPMVAGPVALVYNLDGVDKLVLTPKVTSEIFTGKIKKWTDPAIAALNSGVKLPDENITVFFRSDESGTTQNVENFLKQAGEGAWTKEPSKSWGGVGEGKNKSSGIAQAIGSTKNSISYVEWSYAKNSKLAMAQLDNGNGPVELTAENVAKAVGDAEVIGDGNDLKLQLKYADTEAGAYPLLLVTYEIVCSKGMDADKTALIKDFLGYMASEQTQTSFEQFGYAPLPTELRTKVATAVKAIS</sequence>
<dbReference type="PANTHER" id="PTHR42996:SF1">
    <property type="entry name" value="PHOSPHATE-BINDING PROTEIN PSTS"/>
    <property type="match status" value="1"/>
</dbReference>
<name>A0A516Q4A0_9ACTN</name>
<dbReference type="NCBIfam" id="TIGR00975">
    <property type="entry name" value="3a0107s03"/>
    <property type="match status" value="1"/>
</dbReference>
<feature type="binding site" evidence="5">
    <location>
        <begin position="81"/>
        <end position="83"/>
    </location>
    <ligand>
        <name>phosphate</name>
        <dbReference type="ChEBI" id="CHEBI:43474"/>
    </ligand>
</feature>
<dbReference type="PIRSF" id="PIRSF002756">
    <property type="entry name" value="PstS"/>
    <property type="match status" value="1"/>
</dbReference>
<reference evidence="7 8" key="1">
    <citation type="submission" date="2019-07" db="EMBL/GenBank/DDBJ databases">
        <title>Microlunatus dokdonensis sp. nov. isolated from the rhizospheric soil of the wild plant Elymus tsukushiensis.</title>
        <authorList>
            <person name="Ghim S.-Y."/>
            <person name="Hwang Y.-J."/>
            <person name="Son J.-S."/>
            <person name="Shin J.-H."/>
        </authorList>
    </citation>
    <scope>NUCLEOTIDE SEQUENCE [LARGE SCALE GENOMIC DNA]</scope>
    <source>
        <strain evidence="7 8">KUDC0627</strain>
    </source>
</reference>
<dbReference type="PANTHER" id="PTHR42996">
    <property type="entry name" value="PHOSPHATE-BINDING PROTEIN PSTS"/>
    <property type="match status" value="1"/>
</dbReference>
<keyword evidence="2 4" id="KW-0813">Transport</keyword>
<gene>
    <name evidence="7" type="primary">pstS</name>
    <name evidence="7" type="ORF">FOE78_22160</name>
</gene>
<evidence type="ECO:0000256" key="3">
    <source>
        <dbReference type="ARBA" id="ARBA00022592"/>
    </source>
</evidence>
<dbReference type="AlphaFoldDB" id="A0A516Q4A0"/>
<evidence type="ECO:0000256" key="5">
    <source>
        <dbReference type="PIRSR" id="PIRSR002756-1"/>
    </source>
</evidence>
<evidence type="ECO:0000256" key="4">
    <source>
        <dbReference type="PIRNR" id="PIRNR002756"/>
    </source>
</evidence>
<feature type="binding site" evidence="5">
    <location>
        <position position="130"/>
    </location>
    <ligand>
        <name>phosphate</name>
        <dbReference type="ChEBI" id="CHEBI:43474"/>
    </ligand>
</feature>
<dbReference type="GO" id="GO:0042301">
    <property type="term" value="F:phosphate ion binding"/>
    <property type="evidence" value="ECO:0007669"/>
    <property type="project" value="InterPro"/>
</dbReference>
<dbReference type="SUPFAM" id="SSF53850">
    <property type="entry name" value="Periplasmic binding protein-like II"/>
    <property type="match status" value="1"/>
</dbReference>
<evidence type="ECO:0000313" key="8">
    <source>
        <dbReference type="Proteomes" id="UP000319263"/>
    </source>
</evidence>
<dbReference type="OrthoDB" id="9801510at2"/>
<evidence type="ECO:0000256" key="1">
    <source>
        <dbReference type="ARBA" id="ARBA00008725"/>
    </source>
</evidence>
<dbReference type="Proteomes" id="UP000319263">
    <property type="component" value="Chromosome"/>
</dbReference>
<dbReference type="CDD" id="cd13565">
    <property type="entry name" value="PBP2_PstS"/>
    <property type="match status" value="1"/>
</dbReference>
<organism evidence="7 8">
    <name type="scientific">Microlunatus elymi</name>
    <dbReference type="NCBI Taxonomy" id="2596828"/>
    <lineage>
        <taxon>Bacteria</taxon>
        <taxon>Bacillati</taxon>
        <taxon>Actinomycetota</taxon>
        <taxon>Actinomycetes</taxon>
        <taxon>Propionibacteriales</taxon>
        <taxon>Propionibacteriaceae</taxon>
        <taxon>Microlunatus</taxon>
    </lineage>
</organism>
<evidence type="ECO:0000259" key="6">
    <source>
        <dbReference type="Pfam" id="PF12849"/>
    </source>
</evidence>
<feature type="binding site" evidence="5">
    <location>
        <position position="112"/>
    </location>
    <ligand>
        <name>phosphate</name>
        <dbReference type="ChEBI" id="CHEBI:43474"/>
    </ligand>
</feature>
<comment type="similarity">
    <text evidence="1 4">Belongs to the PstS family.</text>
</comment>
<dbReference type="Gene3D" id="3.40.190.10">
    <property type="entry name" value="Periplasmic binding protein-like II"/>
    <property type="match status" value="2"/>
</dbReference>
<dbReference type="KEGG" id="mik:FOE78_22160"/>
<dbReference type="InterPro" id="IPR024370">
    <property type="entry name" value="PBP_domain"/>
</dbReference>
<dbReference type="GO" id="GO:0043190">
    <property type="term" value="C:ATP-binding cassette (ABC) transporter complex"/>
    <property type="evidence" value="ECO:0007669"/>
    <property type="project" value="InterPro"/>
</dbReference>
<keyword evidence="3 4" id="KW-0592">Phosphate transport</keyword>
<proteinExistence type="inferred from homology"/>
<dbReference type="InterPro" id="IPR050962">
    <property type="entry name" value="Phosphate-bind_PstS"/>
</dbReference>
<dbReference type="EMBL" id="CP041692">
    <property type="protein sequence ID" value="QDP98248.1"/>
    <property type="molecule type" value="Genomic_DNA"/>
</dbReference>
<dbReference type="InterPro" id="IPR005673">
    <property type="entry name" value="ABC_phos-bd_PstS"/>
</dbReference>
<feature type="domain" description="PBP" evidence="6">
    <location>
        <begin position="69"/>
        <end position="363"/>
    </location>
</feature>
<protein>
    <recommendedName>
        <fullName evidence="4">Phosphate-binding protein</fullName>
    </recommendedName>
</protein>
<keyword evidence="8" id="KW-1185">Reference proteome</keyword>
<feature type="binding site" evidence="5">
    <location>
        <begin position="218"/>
        <end position="220"/>
    </location>
    <ligand>
        <name>phosphate</name>
        <dbReference type="ChEBI" id="CHEBI:43474"/>
    </ligand>
</feature>
<dbReference type="GO" id="GO:0035435">
    <property type="term" value="P:phosphate ion transmembrane transport"/>
    <property type="evidence" value="ECO:0007669"/>
    <property type="project" value="InterPro"/>
</dbReference>